<accession>A0ABN7K5U1</accession>
<sequence length="246" mass="26980">MLLKKFSIVAAVALVGVSLNAADLKGEVSLFGGIANTKNIANKNESKNAGTFELGYKTYQANGFVLDLNFNRQDNSGMKFWDIEFLAGWQFGDTADSLGALRIIPAGIGFRHYSFYRIYGISGTNDVSKSFSSYYYKGGIEYQKDKLLLDGLTLTAGVYYESALYSGTWSKGSNGSRYWGNGYGYGLKYKPSGIEAVVGVDYYFTDNFAVGAKVGYSKISDELLTNGTKLYVNDGLKATFGIKYKF</sequence>
<organism evidence="2 3">
    <name type="scientific">Campylobacter majalis</name>
    <dbReference type="NCBI Taxonomy" id="2790656"/>
    <lineage>
        <taxon>Bacteria</taxon>
        <taxon>Pseudomonadati</taxon>
        <taxon>Campylobacterota</taxon>
        <taxon>Epsilonproteobacteria</taxon>
        <taxon>Campylobacterales</taxon>
        <taxon>Campylobacteraceae</taxon>
        <taxon>Campylobacter</taxon>
    </lineage>
</organism>
<gene>
    <name evidence="2" type="ORF">LMG7974_00760</name>
</gene>
<evidence type="ECO:0008006" key="4">
    <source>
        <dbReference type="Google" id="ProtNLM"/>
    </source>
</evidence>
<keyword evidence="3" id="KW-1185">Reference proteome</keyword>
<evidence type="ECO:0000313" key="2">
    <source>
        <dbReference type="EMBL" id="CAD7287886.1"/>
    </source>
</evidence>
<feature type="signal peptide" evidence="1">
    <location>
        <begin position="1"/>
        <end position="21"/>
    </location>
</feature>
<comment type="caution">
    <text evidence="2">The sequence shown here is derived from an EMBL/GenBank/DDBJ whole genome shotgun (WGS) entry which is preliminary data.</text>
</comment>
<keyword evidence="1" id="KW-0732">Signal</keyword>
<evidence type="ECO:0000313" key="3">
    <source>
        <dbReference type="Proteomes" id="UP000789803"/>
    </source>
</evidence>
<proteinExistence type="predicted"/>
<dbReference type="RefSeq" id="WP_229932567.1">
    <property type="nucleotide sequence ID" value="NZ_CAJHOF010000005.1"/>
</dbReference>
<name>A0ABN7K5U1_9BACT</name>
<reference evidence="2 3" key="1">
    <citation type="submission" date="2020-11" db="EMBL/GenBank/DDBJ databases">
        <authorList>
            <person name="Peeters C."/>
        </authorList>
    </citation>
    <scope>NUCLEOTIDE SEQUENCE [LARGE SCALE GENOMIC DNA]</scope>
    <source>
        <strain evidence="2 3">LMG 7974</strain>
    </source>
</reference>
<dbReference type="Proteomes" id="UP000789803">
    <property type="component" value="Unassembled WGS sequence"/>
</dbReference>
<dbReference type="EMBL" id="CAJHOF010000005">
    <property type="protein sequence ID" value="CAD7287886.1"/>
    <property type="molecule type" value="Genomic_DNA"/>
</dbReference>
<evidence type="ECO:0000256" key="1">
    <source>
        <dbReference type="SAM" id="SignalP"/>
    </source>
</evidence>
<feature type="chain" id="PRO_5046924536" description="Porin family protein" evidence="1">
    <location>
        <begin position="22"/>
        <end position="246"/>
    </location>
</feature>
<protein>
    <recommendedName>
        <fullName evidence="4">Porin family protein</fullName>
    </recommendedName>
</protein>